<evidence type="ECO:0000313" key="3">
    <source>
        <dbReference type="EMBL" id="CAG5117574.1"/>
    </source>
</evidence>
<dbReference type="AlphaFoldDB" id="A0A8S3YLB3"/>
<organism evidence="3 4">
    <name type="scientific">Candidula unifasciata</name>
    <dbReference type="NCBI Taxonomy" id="100452"/>
    <lineage>
        <taxon>Eukaryota</taxon>
        <taxon>Metazoa</taxon>
        <taxon>Spiralia</taxon>
        <taxon>Lophotrochozoa</taxon>
        <taxon>Mollusca</taxon>
        <taxon>Gastropoda</taxon>
        <taxon>Heterobranchia</taxon>
        <taxon>Euthyneura</taxon>
        <taxon>Panpulmonata</taxon>
        <taxon>Eupulmonata</taxon>
        <taxon>Stylommatophora</taxon>
        <taxon>Helicina</taxon>
        <taxon>Helicoidea</taxon>
        <taxon>Geomitridae</taxon>
        <taxon>Candidula</taxon>
    </lineage>
</organism>
<evidence type="ECO:0000256" key="1">
    <source>
        <dbReference type="SAM" id="Phobius"/>
    </source>
</evidence>
<feature type="transmembrane region" description="Helical" evidence="1">
    <location>
        <begin position="379"/>
        <end position="402"/>
    </location>
</feature>
<dbReference type="Pfam" id="PF13632">
    <property type="entry name" value="Glyco_trans_2_3"/>
    <property type="match status" value="1"/>
</dbReference>
<dbReference type="PANTHER" id="PTHR16779:SF1">
    <property type="entry name" value="BETA-1,4-MANNOSYLTRANSFERASE EGH"/>
    <property type="match status" value="1"/>
</dbReference>
<dbReference type="GO" id="GO:0019187">
    <property type="term" value="F:beta-1,4-mannosyltransferase activity"/>
    <property type="evidence" value="ECO:0007669"/>
    <property type="project" value="InterPro"/>
</dbReference>
<dbReference type="PANTHER" id="PTHR16779">
    <property type="entry name" value="BETA-1,4-MANNOSYLTRANSFERASE EGH"/>
    <property type="match status" value="1"/>
</dbReference>
<dbReference type="GO" id="GO:0005737">
    <property type="term" value="C:cytoplasm"/>
    <property type="evidence" value="ECO:0007669"/>
    <property type="project" value="TreeGrafter"/>
</dbReference>
<dbReference type="EMBL" id="CAJHNH020000424">
    <property type="protein sequence ID" value="CAG5117574.1"/>
    <property type="molecule type" value="Genomic_DNA"/>
</dbReference>
<name>A0A8S3YLB3_9EUPU</name>
<feature type="transmembrane region" description="Helical" evidence="1">
    <location>
        <begin position="414"/>
        <end position="441"/>
    </location>
</feature>
<accession>A0A8S3YLB3</accession>
<keyword evidence="4" id="KW-1185">Reference proteome</keyword>
<protein>
    <recommendedName>
        <fullName evidence="2">Glycosyltransferase 2-like domain-containing protein</fullName>
    </recommendedName>
</protein>
<dbReference type="InterPro" id="IPR027389">
    <property type="entry name" value="B_mannosylTrfase_Bre-3/Egh"/>
</dbReference>
<gene>
    <name evidence="3" type="ORF">CUNI_LOCUS3132</name>
</gene>
<dbReference type="OrthoDB" id="3971593at2759"/>
<reference evidence="3" key="1">
    <citation type="submission" date="2021-04" db="EMBL/GenBank/DDBJ databases">
        <authorList>
            <consortium name="Molecular Ecology Group"/>
        </authorList>
    </citation>
    <scope>NUCLEOTIDE SEQUENCE</scope>
</reference>
<dbReference type="Proteomes" id="UP000678393">
    <property type="component" value="Unassembled WGS sequence"/>
</dbReference>
<proteinExistence type="predicted"/>
<feature type="transmembrane region" description="Helical" evidence="1">
    <location>
        <begin position="12"/>
        <end position="32"/>
    </location>
</feature>
<keyword evidence="1" id="KW-1133">Transmembrane helix</keyword>
<feature type="transmembrane region" description="Helical" evidence="1">
    <location>
        <begin position="349"/>
        <end position="373"/>
    </location>
</feature>
<evidence type="ECO:0000259" key="2">
    <source>
        <dbReference type="Pfam" id="PF13632"/>
    </source>
</evidence>
<keyword evidence="1" id="KW-0472">Membrane</keyword>
<sequence length="468" mass="53196">MSNFCTNVARQLKHLMSVISLLGFIYLSSLIRRELSGSDFSAIERYGLFISSVFYLMQFAVIFSFPYAVFNFLGVVFLNVFTPQPKLVKPPIMCPFLCFRVVTRGIYPNLVKANVRHNMEVCEKVGLHYFIIEVVTDMPVQAEASNRVREVVVPVSYKTRNDTLFKARALQYALEPEVNILGPSDWIIHLDEETLLTEESVVGIVNFVDSGRHHFGQGVITYGRGVVNWVTTLADSIRVGVDYGCYRFTLGVLHKPIFSWKGSFIVANAQAEMEVSFDHGPEASIAEDCYFSCVAFSKHYSFGFIQGEMLEKSTFTVMDFVLQRCRWMHGIYLTMLSRHIPLRYKVGPVLLTVSNILMPVNLLLLPLGIVWPLPMSQALIFVYSFVMGTVLYLYMLGTFLTFSGQLKYSRTKFCLLLAATPLCAMASCVLENISSILVFWLQQKPLHSFHIVKKEIHRIKEHSVVQTL</sequence>
<dbReference type="InterPro" id="IPR001173">
    <property type="entry name" value="Glyco_trans_2-like"/>
</dbReference>
<keyword evidence="1" id="KW-0812">Transmembrane</keyword>
<comment type="caution">
    <text evidence="3">The sequence shown here is derived from an EMBL/GenBank/DDBJ whole genome shotgun (WGS) entry which is preliminary data.</text>
</comment>
<feature type="transmembrane region" description="Helical" evidence="1">
    <location>
        <begin position="52"/>
        <end position="81"/>
    </location>
</feature>
<feature type="domain" description="Glycosyltransferase 2-like" evidence="2">
    <location>
        <begin position="186"/>
        <end position="395"/>
    </location>
</feature>
<evidence type="ECO:0000313" key="4">
    <source>
        <dbReference type="Proteomes" id="UP000678393"/>
    </source>
</evidence>